<dbReference type="InterPro" id="IPR000297">
    <property type="entry name" value="PPIase_PpiC"/>
</dbReference>
<evidence type="ECO:0000256" key="7">
    <source>
        <dbReference type="ARBA" id="ARBA00031484"/>
    </source>
</evidence>
<dbReference type="InterPro" id="IPR050245">
    <property type="entry name" value="PrsA_foldase"/>
</dbReference>
<feature type="domain" description="PpiC" evidence="10">
    <location>
        <begin position="146"/>
        <end position="248"/>
    </location>
</feature>
<keyword evidence="8 11" id="KW-0413">Isomerase</keyword>
<dbReference type="RefSeq" id="WP_272858991.1">
    <property type="nucleotide sequence ID" value="NZ_CP067134.1"/>
</dbReference>
<organism evidence="11 12">
    <name type="scientific">Paracoccus stylophorae</name>
    <dbReference type="NCBI Taxonomy" id="659350"/>
    <lineage>
        <taxon>Bacteria</taxon>
        <taxon>Pseudomonadati</taxon>
        <taxon>Pseudomonadota</taxon>
        <taxon>Alphaproteobacteria</taxon>
        <taxon>Rhodobacterales</taxon>
        <taxon>Paracoccaceae</taxon>
        <taxon>Paracoccus</taxon>
    </lineage>
</organism>
<feature type="compositionally biased region" description="Basic and acidic residues" evidence="9">
    <location>
        <begin position="1"/>
        <end position="13"/>
    </location>
</feature>
<comment type="catalytic activity">
    <reaction evidence="1">
        <text>[protein]-peptidylproline (omega=180) = [protein]-peptidylproline (omega=0)</text>
        <dbReference type="Rhea" id="RHEA:16237"/>
        <dbReference type="Rhea" id="RHEA-COMP:10747"/>
        <dbReference type="Rhea" id="RHEA-COMP:10748"/>
        <dbReference type="ChEBI" id="CHEBI:83833"/>
        <dbReference type="ChEBI" id="CHEBI:83834"/>
        <dbReference type="EC" id="5.2.1.8"/>
    </reaction>
</comment>
<dbReference type="Pfam" id="PF00639">
    <property type="entry name" value="Rotamase"/>
    <property type="match status" value="1"/>
</dbReference>
<protein>
    <recommendedName>
        <fullName evidence="4">Parvulin-like PPIase</fullName>
        <ecNumber evidence="3">5.2.1.8</ecNumber>
    </recommendedName>
    <alternativeName>
        <fullName evidence="6">Peptidyl-prolyl cis-trans isomerase plp</fullName>
    </alternativeName>
    <alternativeName>
        <fullName evidence="7">Rotamase plp</fullName>
    </alternativeName>
</protein>
<evidence type="ECO:0000256" key="2">
    <source>
        <dbReference type="ARBA" id="ARBA00007656"/>
    </source>
</evidence>
<proteinExistence type="inferred from homology"/>
<dbReference type="PANTHER" id="PTHR47245:SF2">
    <property type="entry name" value="PEPTIDYL-PROLYL CIS-TRANS ISOMERASE HP_0175-RELATED"/>
    <property type="match status" value="1"/>
</dbReference>
<feature type="region of interest" description="Disordered" evidence="9">
    <location>
        <begin position="1"/>
        <end position="40"/>
    </location>
</feature>
<reference evidence="11 12" key="1">
    <citation type="submission" date="2021-01" db="EMBL/GenBank/DDBJ databases">
        <title>Biogeographic distribution of Paracoccus.</title>
        <authorList>
            <person name="Hollensteiner J."/>
            <person name="Leineberger J."/>
            <person name="Brinkhoff T."/>
            <person name="Daniel R."/>
        </authorList>
    </citation>
    <scope>NUCLEOTIDE SEQUENCE [LARGE SCALE GENOMIC DNA]</scope>
    <source>
        <strain evidence="11 12">LMG25392</strain>
    </source>
</reference>
<dbReference type="EC" id="5.2.1.8" evidence="3"/>
<dbReference type="PROSITE" id="PS50198">
    <property type="entry name" value="PPIC_PPIASE_2"/>
    <property type="match status" value="1"/>
</dbReference>
<keyword evidence="5 8" id="KW-0697">Rotamase</keyword>
<evidence type="ECO:0000313" key="12">
    <source>
        <dbReference type="Proteomes" id="UP001218412"/>
    </source>
</evidence>
<evidence type="ECO:0000256" key="6">
    <source>
        <dbReference type="ARBA" id="ARBA00030642"/>
    </source>
</evidence>
<gene>
    <name evidence="11" type="ORF">JHW45_00290</name>
</gene>
<evidence type="ECO:0000256" key="5">
    <source>
        <dbReference type="ARBA" id="ARBA00023110"/>
    </source>
</evidence>
<comment type="similarity">
    <text evidence="2">Belongs to the PpiC/parvulin rotamase family.</text>
</comment>
<evidence type="ECO:0000313" key="11">
    <source>
        <dbReference type="EMBL" id="WCR10902.1"/>
    </source>
</evidence>
<dbReference type="InterPro" id="IPR046357">
    <property type="entry name" value="PPIase_dom_sf"/>
</dbReference>
<name>A0ABY7SWZ0_9RHOB</name>
<evidence type="ECO:0000256" key="8">
    <source>
        <dbReference type="PROSITE-ProRule" id="PRU00278"/>
    </source>
</evidence>
<accession>A0ABY7SWZ0</accession>
<dbReference type="SUPFAM" id="SSF109998">
    <property type="entry name" value="Triger factor/SurA peptide-binding domain-like"/>
    <property type="match status" value="1"/>
</dbReference>
<sequence>MSRHEVPRLKPDPRPQPQMMQACQSNGCGGAAPARRAPPPPTFSVVRVNGVQIDPDAIAREIQHHPAADADAAWREAARALAVRELMLQEARRLDLSASPGDDHGTATAADALISDLLDANVAPDEPDEAACRRYYDANRERFRTPDLFEASHILIEPDGDGPQAWSAAGIEARRIANEVGDNATAFAAAARELSACPSAQQDGTLGQVRRGELVPEMQQAIESLAPGETCRRPIRSRFGWHVVRLARRIEGHILPFEAVHDKIADMLAARAWTMGAARYVAHLANQARIEGIVIEPEEGP</sequence>
<evidence type="ECO:0000259" key="10">
    <source>
        <dbReference type="PROSITE" id="PS50198"/>
    </source>
</evidence>
<dbReference type="Gene3D" id="3.10.50.40">
    <property type="match status" value="1"/>
</dbReference>
<dbReference type="EMBL" id="CP067134">
    <property type="protein sequence ID" value="WCR10902.1"/>
    <property type="molecule type" value="Genomic_DNA"/>
</dbReference>
<dbReference type="SUPFAM" id="SSF54534">
    <property type="entry name" value="FKBP-like"/>
    <property type="match status" value="1"/>
</dbReference>
<evidence type="ECO:0000256" key="1">
    <source>
        <dbReference type="ARBA" id="ARBA00000971"/>
    </source>
</evidence>
<dbReference type="InterPro" id="IPR027304">
    <property type="entry name" value="Trigger_fact/SurA_dom_sf"/>
</dbReference>
<dbReference type="GO" id="GO:0016853">
    <property type="term" value="F:isomerase activity"/>
    <property type="evidence" value="ECO:0007669"/>
    <property type="project" value="UniProtKB-KW"/>
</dbReference>
<evidence type="ECO:0000256" key="9">
    <source>
        <dbReference type="SAM" id="MobiDB-lite"/>
    </source>
</evidence>
<keyword evidence="12" id="KW-1185">Reference proteome</keyword>
<evidence type="ECO:0000256" key="3">
    <source>
        <dbReference type="ARBA" id="ARBA00013194"/>
    </source>
</evidence>
<evidence type="ECO:0000256" key="4">
    <source>
        <dbReference type="ARBA" id="ARBA00018370"/>
    </source>
</evidence>
<dbReference type="PANTHER" id="PTHR47245">
    <property type="entry name" value="PEPTIDYLPROLYL ISOMERASE"/>
    <property type="match status" value="1"/>
</dbReference>
<dbReference type="Proteomes" id="UP001218412">
    <property type="component" value="Chromosome"/>
</dbReference>